<evidence type="ECO:0000313" key="4">
    <source>
        <dbReference type="Proteomes" id="UP001178507"/>
    </source>
</evidence>
<feature type="non-terminal residue" evidence="3">
    <location>
        <position position="1"/>
    </location>
</feature>
<organism evidence="3 4">
    <name type="scientific">Effrenium voratum</name>
    <dbReference type="NCBI Taxonomy" id="2562239"/>
    <lineage>
        <taxon>Eukaryota</taxon>
        <taxon>Sar</taxon>
        <taxon>Alveolata</taxon>
        <taxon>Dinophyceae</taxon>
        <taxon>Suessiales</taxon>
        <taxon>Symbiodiniaceae</taxon>
        <taxon>Effrenium</taxon>
    </lineage>
</organism>
<feature type="transmembrane region" description="Helical" evidence="2">
    <location>
        <begin position="307"/>
        <end position="332"/>
    </location>
</feature>
<keyword evidence="2" id="KW-0812">Transmembrane</keyword>
<accession>A0AA36MQN4</accession>
<feature type="region of interest" description="Disordered" evidence="1">
    <location>
        <begin position="157"/>
        <end position="190"/>
    </location>
</feature>
<keyword evidence="2" id="KW-0472">Membrane</keyword>
<dbReference type="EMBL" id="CAUJNA010000851">
    <property type="protein sequence ID" value="CAJ1381885.1"/>
    <property type="molecule type" value="Genomic_DNA"/>
</dbReference>
<feature type="region of interest" description="Disordered" evidence="1">
    <location>
        <begin position="252"/>
        <end position="291"/>
    </location>
</feature>
<dbReference type="AlphaFoldDB" id="A0AA36MQN4"/>
<reference evidence="3" key="1">
    <citation type="submission" date="2023-08" db="EMBL/GenBank/DDBJ databases">
        <authorList>
            <person name="Chen Y."/>
            <person name="Shah S."/>
            <person name="Dougan E. K."/>
            <person name="Thang M."/>
            <person name="Chan C."/>
        </authorList>
    </citation>
    <scope>NUCLEOTIDE SEQUENCE</scope>
</reference>
<dbReference type="Proteomes" id="UP001178507">
    <property type="component" value="Unassembled WGS sequence"/>
</dbReference>
<feature type="region of interest" description="Disordered" evidence="1">
    <location>
        <begin position="67"/>
        <end position="89"/>
    </location>
</feature>
<evidence type="ECO:0008006" key="5">
    <source>
        <dbReference type="Google" id="ProtNLM"/>
    </source>
</evidence>
<evidence type="ECO:0000256" key="1">
    <source>
        <dbReference type="SAM" id="MobiDB-lite"/>
    </source>
</evidence>
<feature type="compositionally biased region" description="Acidic residues" evidence="1">
    <location>
        <begin position="279"/>
        <end position="289"/>
    </location>
</feature>
<keyword evidence="2" id="KW-1133">Transmembrane helix</keyword>
<proteinExistence type="predicted"/>
<evidence type="ECO:0000313" key="3">
    <source>
        <dbReference type="EMBL" id="CAJ1381885.1"/>
    </source>
</evidence>
<feature type="compositionally biased region" description="Basic and acidic residues" evidence="1">
    <location>
        <begin position="252"/>
        <end position="263"/>
    </location>
</feature>
<keyword evidence="4" id="KW-1185">Reference proteome</keyword>
<feature type="non-terminal residue" evidence="3">
    <location>
        <position position="355"/>
    </location>
</feature>
<evidence type="ECO:0000256" key="2">
    <source>
        <dbReference type="SAM" id="Phobius"/>
    </source>
</evidence>
<name>A0AA36MQN4_9DINO</name>
<gene>
    <name evidence="3" type="ORF">EVOR1521_LOCUS9431</name>
</gene>
<sequence length="355" mass="39112">AQATGSTWTGRGFTRRRNCGTRSVTLARSRSVPGSREPWRLSARCAGPRGPLARCRPGWWSRAIPLQAQRKSRRGRRRRRSAAAVPSRGQRRFFLRTRCPQCGRAALLASTERAATGGTQSTAPGLATREMTIIQATRRRRYARTFDEDRRTRTVRFDSRFDSPRSPSRTVSLGEDSAEPAATPERSVSDPRIVSVPMAEPEVEIGGATNAASWVVSDGHSVEGAPVTPGPARTSCRYGAGCHNFRDAHRARFAHPGDPDHPDTVTMPLRGDSATVEPAEPDPNTDSDEDKAAVDFPHRKAGFNRHLAILLAKASCLLCALVTVMVMCIFTFNSLHILNEDQQLVAKYWWGEKIT</sequence>
<protein>
    <recommendedName>
        <fullName evidence="5">Aprataxin and PNK-like factor PBZ domain-containing protein</fullName>
    </recommendedName>
</protein>
<feature type="compositionally biased region" description="Basic residues" evidence="1">
    <location>
        <begin position="70"/>
        <end position="81"/>
    </location>
</feature>
<comment type="caution">
    <text evidence="3">The sequence shown here is derived from an EMBL/GenBank/DDBJ whole genome shotgun (WGS) entry which is preliminary data.</text>
</comment>